<name>A6TUD8_ALKMQ</name>
<dbReference type="Pfam" id="PF01476">
    <property type="entry name" value="LysM"/>
    <property type="match status" value="2"/>
</dbReference>
<gene>
    <name evidence="2" type="ordered locus">Amet_3686</name>
</gene>
<proteinExistence type="predicted"/>
<dbReference type="EMBL" id="CP000724">
    <property type="protein sequence ID" value="ABR49806.1"/>
    <property type="molecule type" value="Genomic_DNA"/>
</dbReference>
<protein>
    <submittedName>
        <fullName evidence="2">Peptidoglycan-binding LysM</fullName>
    </submittedName>
</protein>
<feature type="domain" description="LysM" evidence="1">
    <location>
        <begin position="37"/>
        <end position="82"/>
    </location>
</feature>
<dbReference type="AlphaFoldDB" id="A6TUD8"/>
<dbReference type="GO" id="GO:0008932">
    <property type="term" value="F:lytic endotransglycosylase activity"/>
    <property type="evidence" value="ECO:0007669"/>
    <property type="project" value="TreeGrafter"/>
</dbReference>
<keyword evidence="3" id="KW-1185">Reference proteome</keyword>
<dbReference type="PROSITE" id="PS51782">
    <property type="entry name" value="LYSM"/>
    <property type="match status" value="2"/>
</dbReference>
<organism evidence="2 3">
    <name type="scientific">Alkaliphilus metalliredigens (strain QYMF)</name>
    <dbReference type="NCBI Taxonomy" id="293826"/>
    <lineage>
        <taxon>Bacteria</taxon>
        <taxon>Bacillati</taxon>
        <taxon>Bacillota</taxon>
        <taxon>Clostridia</taxon>
        <taxon>Peptostreptococcales</taxon>
        <taxon>Natronincolaceae</taxon>
        <taxon>Alkaliphilus</taxon>
    </lineage>
</organism>
<dbReference type="HOGENOM" id="CLU_1025413_0_0_9"/>
<evidence type="ECO:0000313" key="2">
    <source>
        <dbReference type="EMBL" id="ABR49806.1"/>
    </source>
</evidence>
<dbReference type="PANTHER" id="PTHR33734:SF22">
    <property type="entry name" value="MEMBRANE-BOUND LYTIC MUREIN TRANSGLYCOSYLASE D"/>
    <property type="match status" value="1"/>
</dbReference>
<accession>A6TUD8</accession>
<reference evidence="3" key="1">
    <citation type="journal article" date="2016" name="Genome Announc.">
        <title>Complete genome sequence of Alkaliphilus metalliredigens strain QYMF, an alkaliphilic and metal-reducing bacterium isolated from borax-contaminated leachate ponds.</title>
        <authorList>
            <person name="Hwang C."/>
            <person name="Copeland A."/>
            <person name="Lucas S."/>
            <person name="Lapidus A."/>
            <person name="Barry K."/>
            <person name="Detter J.C."/>
            <person name="Glavina Del Rio T."/>
            <person name="Hammon N."/>
            <person name="Israni S."/>
            <person name="Dalin E."/>
            <person name="Tice H."/>
            <person name="Pitluck S."/>
            <person name="Chertkov O."/>
            <person name="Brettin T."/>
            <person name="Bruce D."/>
            <person name="Han C."/>
            <person name="Schmutz J."/>
            <person name="Larimer F."/>
            <person name="Land M.L."/>
            <person name="Hauser L."/>
            <person name="Kyrpides N."/>
            <person name="Mikhailova N."/>
            <person name="Ye Q."/>
            <person name="Zhou J."/>
            <person name="Richardson P."/>
            <person name="Fields M.W."/>
        </authorList>
    </citation>
    <scope>NUCLEOTIDE SEQUENCE [LARGE SCALE GENOMIC DNA]</scope>
    <source>
        <strain evidence="3">QYMF</strain>
    </source>
</reference>
<dbReference type="InterPro" id="IPR036779">
    <property type="entry name" value="LysM_dom_sf"/>
</dbReference>
<dbReference type="Gene3D" id="3.10.350.10">
    <property type="entry name" value="LysM domain"/>
    <property type="match status" value="2"/>
</dbReference>
<dbReference type="Proteomes" id="UP000001572">
    <property type="component" value="Chromosome"/>
</dbReference>
<evidence type="ECO:0000313" key="3">
    <source>
        <dbReference type="Proteomes" id="UP000001572"/>
    </source>
</evidence>
<dbReference type="SUPFAM" id="SSF54106">
    <property type="entry name" value="LysM domain"/>
    <property type="match status" value="2"/>
</dbReference>
<dbReference type="PANTHER" id="PTHR33734">
    <property type="entry name" value="LYSM DOMAIN-CONTAINING GPI-ANCHORED PROTEIN 2"/>
    <property type="match status" value="1"/>
</dbReference>
<dbReference type="InterPro" id="IPR018392">
    <property type="entry name" value="LysM"/>
</dbReference>
<feature type="domain" description="LysM" evidence="1">
    <location>
        <begin position="100"/>
        <end position="145"/>
    </location>
</feature>
<dbReference type="eggNOG" id="COG1388">
    <property type="taxonomic scope" value="Bacteria"/>
</dbReference>
<evidence type="ECO:0000259" key="1">
    <source>
        <dbReference type="PROSITE" id="PS51782"/>
    </source>
</evidence>
<dbReference type="RefSeq" id="WP_012064766.1">
    <property type="nucleotide sequence ID" value="NC_009633.1"/>
</dbReference>
<dbReference type="KEGG" id="amt:Amet_3686"/>
<sequence length="271" mass="29776">MYHNYPNPYENSYGYGMPPMASQQPTMPEPPRCPGGTIYTVRPGDSMFRIANQFGISLQALIQANPQVTNPNVIFVGQRICVPTVVVPPPPPGPFCPDGTIYVVQRGDTMFNIARRFGVTLQRLIQANPQVADPNVLDVGQQICVPVPDAPLPEGICRVALRPERTGVLGGTAFINLDDPTIWITTFGLPCYTTIDDGEYTCYYAWVVDRDAPKYYRVDLKDCNVPGIRAGYAKDTGSWRGYDEIIVTAEKSAVKAPTGPVFLRGSLAQCR</sequence>
<dbReference type="STRING" id="293826.Amet_3686"/>
<dbReference type="CDD" id="cd00118">
    <property type="entry name" value="LysM"/>
    <property type="match status" value="2"/>
</dbReference>
<dbReference type="SMART" id="SM00257">
    <property type="entry name" value="LysM"/>
    <property type="match status" value="2"/>
</dbReference>